<feature type="transmembrane region" description="Helical" evidence="1">
    <location>
        <begin position="64"/>
        <end position="87"/>
    </location>
</feature>
<keyword evidence="1" id="KW-0812">Transmembrane</keyword>
<dbReference type="Proteomes" id="UP000199118">
    <property type="component" value="Unassembled WGS sequence"/>
</dbReference>
<name>A0A1H2YND4_9RHOB</name>
<evidence type="ECO:0000256" key="1">
    <source>
        <dbReference type="SAM" id="Phobius"/>
    </source>
</evidence>
<feature type="transmembrane region" description="Helical" evidence="1">
    <location>
        <begin position="21"/>
        <end position="44"/>
    </location>
</feature>
<dbReference type="AlphaFoldDB" id="A0A1H2YND4"/>
<dbReference type="STRING" id="356660.SAMN05444336_103177"/>
<protein>
    <submittedName>
        <fullName evidence="2">Uncharacterized membrane protein YoaK, UPF0700 family</fullName>
    </submittedName>
</protein>
<proteinExistence type="predicted"/>
<evidence type="ECO:0000313" key="2">
    <source>
        <dbReference type="EMBL" id="SDX06144.1"/>
    </source>
</evidence>
<feature type="transmembrane region" description="Helical" evidence="1">
    <location>
        <begin position="125"/>
        <end position="144"/>
    </location>
</feature>
<dbReference type="OrthoDB" id="270162at2"/>
<evidence type="ECO:0000313" key="3">
    <source>
        <dbReference type="Proteomes" id="UP000199118"/>
    </source>
</evidence>
<gene>
    <name evidence="2" type="ORF">SAMN05444336_103177</name>
</gene>
<dbReference type="PANTHER" id="PTHR37314:SF4">
    <property type="entry name" value="UPF0700 TRANSMEMBRANE PROTEIN YOAK"/>
    <property type="match status" value="1"/>
</dbReference>
<dbReference type="EMBL" id="FNMZ01000003">
    <property type="protein sequence ID" value="SDX06144.1"/>
    <property type="molecule type" value="Genomic_DNA"/>
</dbReference>
<accession>A0A1H2YND4</accession>
<feature type="transmembrane region" description="Helical" evidence="1">
    <location>
        <begin position="189"/>
        <end position="211"/>
    </location>
</feature>
<dbReference type="Pfam" id="PF06912">
    <property type="entry name" value="DUF1275"/>
    <property type="match status" value="1"/>
</dbReference>
<dbReference type="InterPro" id="IPR010699">
    <property type="entry name" value="DUF1275"/>
</dbReference>
<sequence length="243" mass="24321">MIARLRRIAGRKRDAGSDARLAVLLVFVAGAANAGGFMAIGHYTSHMTGIVSGMADDLALGRHALVAAGAGALCAFVGGAAVSALMVNWARRRGLESLFALPLALEAALLAGFGLLGAGSGTGEAVLFVTLLLCFVMGLQNAVITKLSGARIRTTHITGLVTDLGIEIGRALYPSRGDGPPVRADREKLGMLAGLTGTFLGAGALGAVGFGRFGPPAALPLAALLAAIAAGPIAADIAAARSR</sequence>
<dbReference type="PANTHER" id="PTHR37314">
    <property type="entry name" value="SLR0142 PROTEIN"/>
    <property type="match status" value="1"/>
</dbReference>
<feature type="transmembrane region" description="Helical" evidence="1">
    <location>
        <begin position="99"/>
        <end position="119"/>
    </location>
</feature>
<keyword evidence="1" id="KW-0472">Membrane</keyword>
<keyword evidence="3" id="KW-1185">Reference proteome</keyword>
<organism evidence="2 3">
    <name type="scientific">Albimonas donghaensis</name>
    <dbReference type="NCBI Taxonomy" id="356660"/>
    <lineage>
        <taxon>Bacteria</taxon>
        <taxon>Pseudomonadati</taxon>
        <taxon>Pseudomonadota</taxon>
        <taxon>Alphaproteobacteria</taxon>
        <taxon>Rhodobacterales</taxon>
        <taxon>Paracoccaceae</taxon>
        <taxon>Albimonas</taxon>
    </lineage>
</organism>
<reference evidence="2 3" key="1">
    <citation type="submission" date="2016-10" db="EMBL/GenBank/DDBJ databases">
        <authorList>
            <person name="de Groot N.N."/>
        </authorList>
    </citation>
    <scope>NUCLEOTIDE SEQUENCE [LARGE SCALE GENOMIC DNA]</scope>
    <source>
        <strain evidence="2 3">DSM 17890</strain>
    </source>
</reference>
<keyword evidence="1" id="KW-1133">Transmembrane helix</keyword>
<feature type="transmembrane region" description="Helical" evidence="1">
    <location>
        <begin position="217"/>
        <end position="239"/>
    </location>
</feature>
<dbReference type="RefSeq" id="WP_092681398.1">
    <property type="nucleotide sequence ID" value="NZ_FNMZ01000003.1"/>
</dbReference>